<dbReference type="RefSeq" id="WP_394461740.1">
    <property type="nucleotide sequence ID" value="NZ_JBIGHZ010000004.1"/>
</dbReference>
<evidence type="ECO:0000259" key="2">
    <source>
        <dbReference type="Pfam" id="PF01558"/>
    </source>
</evidence>
<comment type="caution">
    <text evidence="4">The sequence shown here is derived from an EMBL/GenBank/DDBJ whole genome shotgun (WGS) entry which is preliminary data.</text>
</comment>
<dbReference type="PANTHER" id="PTHR48084">
    <property type="entry name" value="2-OXOGLUTARATE OXIDOREDUCTASE SUBUNIT KORB-RELATED"/>
    <property type="match status" value="1"/>
</dbReference>
<dbReference type="Gene3D" id="3.40.920.10">
    <property type="entry name" value="Pyruvate-ferredoxin oxidoreductase, PFOR, domain III"/>
    <property type="match status" value="1"/>
</dbReference>
<gene>
    <name evidence="4" type="ORF">ACG0Z6_12135</name>
</gene>
<feature type="domain" description="DUF6537" evidence="3">
    <location>
        <begin position="973"/>
        <end position="1176"/>
    </location>
</feature>
<dbReference type="NCBIfam" id="NF009589">
    <property type="entry name" value="PRK13030.1"/>
    <property type="match status" value="1"/>
</dbReference>
<protein>
    <submittedName>
        <fullName evidence="4">Indolepyruvate ferredoxin oxidoreductase family protein</fullName>
    </submittedName>
</protein>
<organism evidence="4 5">
    <name type="scientific">Roseateles rivi</name>
    <dbReference type="NCBI Taxonomy" id="3299028"/>
    <lineage>
        <taxon>Bacteria</taxon>
        <taxon>Pseudomonadati</taxon>
        <taxon>Pseudomonadota</taxon>
        <taxon>Betaproteobacteria</taxon>
        <taxon>Burkholderiales</taxon>
        <taxon>Sphaerotilaceae</taxon>
        <taxon>Roseateles</taxon>
    </lineage>
</organism>
<dbReference type="CDD" id="cd07034">
    <property type="entry name" value="TPP_PYR_PFOR_IOR-alpha_like"/>
    <property type="match status" value="1"/>
</dbReference>
<dbReference type="InterPro" id="IPR019752">
    <property type="entry name" value="Pyrv/ketoisovalerate_OxRed_cat"/>
</dbReference>
<dbReference type="InterPro" id="IPR029061">
    <property type="entry name" value="THDP-binding"/>
</dbReference>
<evidence type="ECO:0000256" key="1">
    <source>
        <dbReference type="ARBA" id="ARBA00023002"/>
    </source>
</evidence>
<feature type="domain" description="Pyruvate/ketoisovalerate oxidoreductase catalytic" evidence="2">
    <location>
        <begin position="745"/>
        <end position="937"/>
    </location>
</feature>
<keyword evidence="5" id="KW-1185">Reference proteome</keyword>
<keyword evidence="1" id="KW-0560">Oxidoreductase</keyword>
<dbReference type="EMBL" id="JBIGHZ010000004">
    <property type="protein sequence ID" value="MFG6448981.1"/>
    <property type="molecule type" value="Genomic_DNA"/>
</dbReference>
<accession>A0ABW7FXD0</accession>
<dbReference type="Pfam" id="PF20169">
    <property type="entry name" value="DUF6537"/>
    <property type="match status" value="1"/>
</dbReference>
<dbReference type="SUPFAM" id="SSF52518">
    <property type="entry name" value="Thiamin diphosphate-binding fold (THDP-binding)"/>
    <property type="match status" value="2"/>
</dbReference>
<dbReference type="Proteomes" id="UP001606099">
    <property type="component" value="Unassembled WGS sequence"/>
</dbReference>
<dbReference type="PANTHER" id="PTHR48084:SF3">
    <property type="entry name" value="SUBUNIT OF PYRUVATE:FLAVODOXIN OXIDOREDUCTASE"/>
    <property type="match status" value="1"/>
</dbReference>
<evidence type="ECO:0000259" key="3">
    <source>
        <dbReference type="Pfam" id="PF20169"/>
    </source>
</evidence>
<reference evidence="4 5" key="1">
    <citation type="submission" date="2024-08" db="EMBL/GenBank/DDBJ databases">
        <authorList>
            <person name="Lu H."/>
        </authorList>
    </citation>
    <scope>NUCLEOTIDE SEQUENCE [LARGE SCALE GENOMIC DNA]</scope>
    <source>
        <strain evidence="4 5">BYS180W</strain>
    </source>
</reference>
<dbReference type="InterPro" id="IPR046667">
    <property type="entry name" value="DUF6537"/>
</dbReference>
<dbReference type="Pfam" id="PF01558">
    <property type="entry name" value="POR"/>
    <property type="match status" value="1"/>
</dbReference>
<name>A0ABW7FXD0_9BURK</name>
<dbReference type="InterPro" id="IPR051457">
    <property type="entry name" value="2-oxoacid:Fd_oxidoreductase"/>
</dbReference>
<dbReference type="InterPro" id="IPR002880">
    <property type="entry name" value="Pyrv_Fd/Flavodoxin_OxRdtase_N"/>
</dbReference>
<dbReference type="Gene3D" id="3.40.50.970">
    <property type="match status" value="2"/>
</dbReference>
<sequence length="1207" mass="131201">MSSSSVNNSTTVEPSALSLRDYKLSDNLTARQGQVFLTGTQALVRLLLAQKALDEQQGLKTAGFVSGYRGSPLGMVDQQLWKAKKFLDQAQVQFLPAINEDLAATACLGVQRVALDPKRTVDGVFAMWYGKGPGVDRSGDALKHGNVYGTSTQGGVLVVCGDDHGCVSSSTPHQSDLALQAWSMPIVHPASVAEYLEFGLYGWALSRYSSTWVGFKAISEVVESGMTVDLASVPQGFNTPSDYQSPTDLHIRQVDLPSLELETRLAHKLNAVLAFARANPRIDKTIVDAPVARLGILTVGKAHLDFMEVLRRLDISTEQLAAAGVRVYKVGLVYPIEPQRMSAFAKGLEEVLVIEEKAPVVERQLKELAYPWPEGERPRITGKNDAQGCAVLSALGELRPSRIMPTLAQWLARLAPELDRRHLVADFLAPALLHNEADGVRRVPYFCSGCPHNTSTKLPEGSRALAGIGCHFMASWMERGTSGLIQMGAEGVDWAAHSRFTTEKHVFQNLGDGTYYHSGYLAIRQAIAARTNITYKILYNDAVAMTGGQPVDGSTSVPQIARQVEAEGVKRLVVVSDEPQKYQGHENLFPPGTTFHDRSELDAVQRELRDIEGVTVLIYDQTCAAEKRRRRKKKEFVDPPRRIFINEAVCEGCGDCGVASNCLSVVPVQTDWGRKRAVEQSSCNKDFSCVNGFCPSFVSVHGAELKKQVGSGFSAADLERELAAIAAPAPWAWGGPFDMLVTGVGGTGVVTVGALVSMAAHLEGKESSVLDFMGFAQKGGSVLSFVRLAPTRALLNQVRIDTQQADVLLACDMVVGASPDALGTVKPGRTVVLANTHELPTAAFVRNPDATLHAPGLLAKMQHAVGGEAAARELLSTIDAQAIAKDLMGDTMPANIIMLGACWQRGLVPLSLQALMRAIELNGVAVAGNKTAFALGRLAIAAPEALQRLSGKSAGTPVQLLLAQDQLDGEEGLLARRARFLTDYQNAAYAQRYTALVQRVREAEARLGELGRGERLTKAVARYLAKLMAIKDEYEVARLYTDGRFEQALQQQFQSYERLSFHLAPPLLSKPGADGRAKKMELGSWTWQAFKLLARLKGLRGSWLDVFGKTEERHMERQLLADYQALIEQEFLPLLQAGLPAARYELMLHLARLPEQVRGYGHVKLANVVTVRAKWRELLDRLHGKALPAEAAPAAVSPTRIKGVAEL</sequence>
<proteinExistence type="predicted"/>
<evidence type="ECO:0000313" key="5">
    <source>
        <dbReference type="Proteomes" id="UP001606099"/>
    </source>
</evidence>
<evidence type="ECO:0000313" key="4">
    <source>
        <dbReference type="EMBL" id="MFG6448981.1"/>
    </source>
</evidence>
<dbReference type="InterPro" id="IPR002869">
    <property type="entry name" value="Pyrv_flavodox_OxRed_cen"/>
</dbReference>
<dbReference type="NCBIfam" id="NF009588">
    <property type="entry name" value="PRK13029.1"/>
    <property type="match status" value="1"/>
</dbReference>
<dbReference type="SUPFAM" id="SSF53323">
    <property type="entry name" value="Pyruvate-ferredoxin oxidoreductase, PFOR, domain III"/>
    <property type="match status" value="1"/>
</dbReference>